<dbReference type="EMBL" id="KV417566">
    <property type="protein sequence ID" value="KZP19091.1"/>
    <property type="molecule type" value="Genomic_DNA"/>
</dbReference>
<accession>A0A166HPI9</accession>
<organism evidence="1 2">
    <name type="scientific">Athelia psychrophila</name>
    <dbReference type="NCBI Taxonomy" id="1759441"/>
    <lineage>
        <taxon>Eukaryota</taxon>
        <taxon>Fungi</taxon>
        <taxon>Dikarya</taxon>
        <taxon>Basidiomycota</taxon>
        <taxon>Agaricomycotina</taxon>
        <taxon>Agaricomycetes</taxon>
        <taxon>Agaricomycetidae</taxon>
        <taxon>Atheliales</taxon>
        <taxon>Atheliaceae</taxon>
        <taxon>Athelia</taxon>
    </lineage>
</organism>
<keyword evidence="2" id="KW-1185">Reference proteome</keyword>
<dbReference type="Proteomes" id="UP000076532">
    <property type="component" value="Unassembled WGS sequence"/>
</dbReference>
<proteinExistence type="predicted"/>
<evidence type="ECO:0000313" key="2">
    <source>
        <dbReference type="Proteomes" id="UP000076532"/>
    </source>
</evidence>
<dbReference type="AlphaFoldDB" id="A0A166HPI9"/>
<reference evidence="1 2" key="1">
    <citation type="journal article" date="2016" name="Mol. Biol. Evol.">
        <title>Comparative Genomics of Early-Diverging Mushroom-Forming Fungi Provides Insights into the Origins of Lignocellulose Decay Capabilities.</title>
        <authorList>
            <person name="Nagy L.G."/>
            <person name="Riley R."/>
            <person name="Tritt A."/>
            <person name="Adam C."/>
            <person name="Daum C."/>
            <person name="Floudas D."/>
            <person name="Sun H."/>
            <person name="Yadav J.S."/>
            <person name="Pangilinan J."/>
            <person name="Larsson K.H."/>
            <person name="Matsuura K."/>
            <person name="Barry K."/>
            <person name="Labutti K."/>
            <person name="Kuo R."/>
            <person name="Ohm R.A."/>
            <person name="Bhattacharya S.S."/>
            <person name="Shirouzu T."/>
            <person name="Yoshinaga Y."/>
            <person name="Martin F.M."/>
            <person name="Grigoriev I.V."/>
            <person name="Hibbett D.S."/>
        </authorList>
    </citation>
    <scope>NUCLEOTIDE SEQUENCE [LARGE SCALE GENOMIC DNA]</scope>
    <source>
        <strain evidence="1 2">CBS 109695</strain>
    </source>
</reference>
<gene>
    <name evidence="1" type="ORF">FIBSPDRAFT_862997</name>
</gene>
<evidence type="ECO:0000313" key="1">
    <source>
        <dbReference type="EMBL" id="KZP19091.1"/>
    </source>
</evidence>
<name>A0A166HPI9_9AGAM</name>
<protein>
    <submittedName>
        <fullName evidence="1">Uncharacterized protein</fullName>
    </submittedName>
</protein>
<sequence>MLLNPFLILSTLQHTGDRSLRSAYAQKRQWGSFKLVAVQKNVSDGLGPLYGAPVISYGTFAKTSNLHRAWLADSCLQISALSLVYSGVKCDANHRIYHIYVASAVSLMK</sequence>